<evidence type="ECO:0000313" key="1">
    <source>
        <dbReference type="EMBL" id="MBM7634978.1"/>
    </source>
</evidence>
<evidence type="ECO:0000313" key="2">
    <source>
        <dbReference type="Proteomes" id="UP000741863"/>
    </source>
</evidence>
<comment type="caution">
    <text evidence="1">The sequence shown here is derived from an EMBL/GenBank/DDBJ whole genome shotgun (WGS) entry which is preliminary data.</text>
</comment>
<reference evidence="1 2" key="1">
    <citation type="submission" date="2021-01" db="EMBL/GenBank/DDBJ databases">
        <title>Genomic Encyclopedia of Type Strains, Phase IV (KMG-IV): sequencing the most valuable type-strain genomes for metagenomic binning, comparative biology and taxonomic classification.</title>
        <authorList>
            <person name="Goeker M."/>
        </authorList>
    </citation>
    <scope>NUCLEOTIDE SEQUENCE [LARGE SCALE GENOMIC DNA]</scope>
    <source>
        <strain evidence="1 2">DSM 25540</strain>
    </source>
</reference>
<dbReference type="Proteomes" id="UP000741863">
    <property type="component" value="Unassembled WGS sequence"/>
</dbReference>
<dbReference type="RefSeq" id="WP_204699722.1">
    <property type="nucleotide sequence ID" value="NZ_JAFBEC010000020.1"/>
</dbReference>
<protein>
    <submittedName>
        <fullName evidence="1">Uncharacterized protein YcgL (UPF0745 family)</fullName>
    </submittedName>
</protein>
<gene>
    <name evidence="1" type="ORF">JOD17_004121</name>
</gene>
<dbReference type="InterPro" id="IPR036086">
    <property type="entry name" value="ParB/Sulfiredoxin_sf"/>
</dbReference>
<sequence length="192" mass="22800">MQIKDHNEWLYMDEVMRSFKKDDMYFCEFGITYIHPEDVIALSHRKVLRQQKLDRLKEAYKRRGEWYDDPADPIALLLLPDGRFGIRHGNHRIYLAKKQNITKVRALVDIFIPKSLIPIELQNHIQSCEQEIATLKRNMKNIDHLLKTQPLSNESLVIERKLLKTAYNKQVQKLNDRLLEEATKLQLIPIKL</sequence>
<keyword evidence="2" id="KW-1185">Reference proteome</keyword>
<proteinExistence type="predicted"/>
<dbReference type="SUPFAM" id="SSF110849">
    <property type="entry name" value="ParB/Sulfiredoxin"/>
    <property type="match status" value="1"/>
</dbReference>
<accession>A0ABS2PJH7</accession>
<dbReference type="EMBL" id="JAFBEC010000020">
    <property type="protein sequence ID" value="MBM7634978.1"/>
    <property type="molecule type" value="Genomic_DNA"/>
</dbReference>
<organism evidence="1 2">
    <name type="scientific">Geomicrobium sediminis</name>
    <dbReference type="NCBI Taxonomy" id="1347788"/>
    <lineage>
        <taxon>Bacteria</taxon>
        <taxon>Bacillati</taxon>
        <taxon>Bacillota</taxon>
        <taxon>Bacilli</taxon>
        <taxon>Bacillales</taxon>
        <taxon>Geomicrobium</taxon>
    </lineage>
</organism>
<name>A0ABS2PJH7_9BACL</name>